<evidence type="ECO:0000256" key="1">
    <source>
        <dbReference type="PROSITE-ProRule" id="PRU00409"/>
    </source>
</evidence>
<dbReference type="Proteomes" id="UP001637996">
    <property type="component" value="Unassembled WGS sequence"/>
</dbReference>
<accession>A0ABW9MB69</accession>
<proteinExistence type="predicted"/>
<dbReference type="RefSeq" id="WP_410031760.1">
    <property type="nucleotide sequence ID" value="NZ_JBGMEI010000013.1"/>
</dbReference>
<evidence type="ECO:0000259" key="2">
    <source>
        <dbReference type="PROSITE" id="PS50975"/>
    </source>
</evidence>
<feature type="domain" description="ATP-grasp" evidence="2">
    <location>
        <begin position="122"/>
        <end position="317"/>
    </location>
</feature>
<gene>
    <name evidence="3" type="ORF">ACCQ41_07680</name>
</gene>
<reference evidence="3 4" key="1">
    <citation type="journal article" date="2025" name="Anaerobe">
        <title>Description of Anaerococcus kampingiae sp. nov., Anaerococcus groningensis sp. nov., Anaerococcus martiniensis sp. nov., and Anaerococcus cruorum sp. nov., isolated from human clinical specimens.</title>
        <authorList>
            <person name="Boiten K.E."/>
            <person name="Meijer J."/>
            <person name="van Wezel E.M."/>
            <person name="Veloo A.C.M."/>
        </authorList>
    </citation>
    <scope>NUCLEOTIDE SEQUENCE [LARGE SCALE GENOMIC DNA]</scope>
    <source>
        <strain evidence="3 4">ENR0831</strain>
    </source>
</reference>
<keyword evidence="3" id="KW-0436">Ligase</keyword>
<keyword evidence="1" id="KW-0067">ATP-binding</keyword>
<dbReference type="InterPro" id="IPR011761">
    <property type="entry name" value="ATP-grasp"/>
</dbReference>
<name>A0ABW9MB69_9FIRM</name>
<dbReference type="PROSITE" id="PS50975">
    <property type="entry name" value="ATP_GRASP"/>
    <property type="match status" value="1"/>
</dbReference>
<dbReference type="EMBL" id="JBGMEI010000013">
    <property type="protein sequence ID" value="MFO3666118.1"/>
    <property type="molecule type" value="Genomic_DNA"/>
</dbReference>
<keyword evidence="4" id="KW-1185">Reference proteome</keyword>
<keyword evidence="1" id="KW-0547">Nucleotide-binding</keyword>
<evidence type="ECO:0000313" key="3">
    <source>
        <dbReference type="EMBL" id="MFO3666118.1"/>
    </source>
</evidence>
<dbReference type="SUPFAM" id="SSF56059">
    <property type="entry name" value="Glutathione synthetase ATP-binding domain-like"/>
    <property type="match status" value="1"/>
</dbReference>
<sequence length="396" mass="46339">MNKFLPIILGSDLNTYSIAREIHEAYNINPVVATSMILLPCVDSKIINFNKKENFSKDPEVFKEVINGIYDDYQDKYENFIIFAPDDVMRTFALKNLEKLKFKPLMPYADIKVIKGLATKNDFYEKIKDLDLAPKTFVANRQNYLDLDYPEEVFIKADNDVFYKTLDFEGWQKGYHSKSLEETHQILANIFNNGYDYNILVQEFVAGGDGSEYTIEGYRSKSTISMAISRNILLDKRVEWIGNFVAKIDSDEKVLFDYARDIVEKLGVYGLFNIDFKKDTKTGKFYAFEINLRQGRSHYFASLNGVNTSKLAIDDLIFDKQEEIIGDKKFRYYNLDLKQTIDNLDPEFRKDFEDEDRKKNSENPLIYKKDLKISRRLKMKKYLDKLSKETFAITEI</sequence>
<dbReference type="Gene3D" id="3.30.470.20">
    <property type="entry name" value="ATP-grasp fold, B domain"/>
    <property type="match status" value="1"/>
</dbReference>
<organism evidence="3 4">
    <name type="scientific">Anaerococcus martiniensis</name>
    <dbReference type="NCBI Taxonomy" id="3115615"/>
    <lineage>
        <taxon>Bacteria</taxon>
        <taxon>Bacillati</taxon>
        <taxon>Bacillota</taxon>
        <taxon>Tissierellia</taxon>
        <taxon>Tissierellales</taxon>
        <taxon>Peptoniphilaceae</taxon>
        <taxon>Anaerococcus</taxon>
    </lineage>
</organism>
<dbReference type="GO" id="GO:0016874">
    <property type="term" value="F:ligase activity"/>
    <property type="evidence" value="ECO:0007669"/>
    <property type="project" value="UniProtKB-KW"/>
</dbReference>
<protein>
    <submittedName>
        <fullName evidence="3">Carboxylate--amine ligase</fullName>
    </submittedName>
</protein>
<evidence type="ECO:0000313" key="4">
    <source>
        <dbReference type="Proteomes" id="UP001637996"/>
    </source>
</evidence>
<comment type="caution">
    <text evidence="3">The sequence shown here is derived from an EMBL/GenBank/DDBJ whole genome shotgun (WGS) entry which is preliminary data.</text>
</comment>